<dbReference type="InterPro" id="IPR013519">
    <property type="entry name" value="Int_alpha_beta-p"/>
</dbReference>
<keyword evidence="3" id="KW-0325">Glycoprotein</keyword>
<evidence type="ECO:0000256" key="2">
    <source>
        <dbReference type="ARBA" id="ARBA00022737"/>
    </source>
</evidence>
<dbReference type="Gene3D" id="2.120.10.80">
    <property type="entry name" value="Kelch-type beta propeller"/>
    <property type="match status" value="1"/>
</dbReference>
<dbReference type="Pfam" id="PF14312">
    <property type="entry name" value="FG-GAP_2"/>
    <property type="match status" value="2"/>
</dbReference>
<dbReference type="PROSITE" id="PS50825">
    <property type="entry name" value="HYR"/>
    <property type="match status" value="1"/>
</dbReference>
<dbReference type="InterPro" id="IPR011043">
    <property type="entry name" value="Gal_Oxase/kelch_b-propeller"/>
</dbReference>
<keyword evidence="7" id="KW-1185">Reference proteome</keyword>
<dbReference type="KEGG" id="blq:L21SP5_00275"/>
<dbReference type="SUPFAM" id="SSF50965">
    <property type="entry name" value="Galactose oxidase, central domain"/>
    <property type="match status" value="1"/>
</dbReference>
<evidence type="ECO:0000313" key="7">
    <source>
        <dbReference type="Proteomes" id="UP000064893"/>
    </source>
</evidence>
<dbReference type="RefSeq" id="WP_057951551.1">
    <property type="nucleotide sequence ID" value="NZ_CP013118.1"/>
</dbReference>
<gene>
    <name evidence="6" type="ORF">L21SP5_00275</name>
</gene>
<evidence type="ECO:0000256" key="3">
    <source>
        <dbReference type="ARBA" id="ARBA00023180"/>
    </source>
</evidence>
<keyword evidence="2" id="KW-0677">Repeat</keyword>
<dbReference type="PROSITE" id="PS51470">
    <property type="entry name" value="FG_GAP"/>
    <property type="match status" value="1"/>
</dbReference>
<dbReference type="STRING" id="1307839.L21SP5_00275"/>
<sequence precursor="true">MKKIIPILVCSFVFISTMQAQEWIQIGNNIEGEASGDRYGYSVALTDDGMIMVSGVPYNDSIGLNAGQVKVHQYQSGNWIKLEQKINGEAAGDNFGISVSISSDGSVIAAGARNNDGNGSSAGHVRIFELQDGTWVQIGEDIDGEAAGDRSGVAISLSSSGSILAIGADNNDGTDNNAGHVRVYENQSGTWTQIGQDIDGEAANDKFGTSVSLNSSGSIIAIGAPYNDNSAYDAGNVRIYENQSGTWTQIGQSIEGAEEEHLGSSVSLSSDGSIIAIGVVGKNDYSGSVRVYENQSGTWTQIGQDIDGEGIYDEFGTNVDLSSDGSIVAIGAPFNSMNGSEAGLVGIYENQSGNWSQIGQSIIGANQGDECGSSVRLSSNGSILAAGSPYSDGNETSVGHVSVFELHYLPTIISHPADQTNVCPESNISFTVAGEDIDTYQWQVDEGGGFINISNGAVYNNTNTATLNIDGVTIGMNNNQYRCVVGNLIDSVTSEFALLTTDATNPEIICVGNQEFNADETHFYTVQNTELDPLEASDNCGVETIVNDFNDSSSLSGEQIPEGTTTIAWTITDNAGNTNTCSIEVIVNAYVALTGLQQKGIVIYPNPVNDMLNIDFSNRKVQKLTISDISGKPIFEKTQLQGIEGIDLSNFPGGIYLVSIVAGNEIITSKLVKH</sequence>
<dbReference type="Pfam" id="PF02494">
    <property type="entry name" value="HYR"/>
    <property type="match status" value="1"/>
</dbReference>
<dbReference type="InterPro" id="IPR003410">
    <property type="entry name" value="HYR_dom"/>
</dbReference>
<dbReference type="Gene3D" id="2.130.10.130">
    <property type="entry name" value="Integrin alpha, N-terminal"/>
    <property type="match status" value="1"/>
</dbReference>
<evidence type="ECO:0000259" key="5">
    <source>
        <dbReference type="PROSITE" id="PS50825"/>
    </source>
</evidence>
<evidence type="ECO:0000256" key="4">
    <source>
        <dbReference type="SAM" id="SignalP"/>
    </source>
</evidence>
<evidence type="ECO:0000256" key="1">
    <source>
        <dbReference type="ARBA" id="ARBA00022729"/>
    </source>
</evidence>
<dbReference type="NCBIfam" id="TIGR04183">
    <property type="entry name" value="Por_Secre_tail"/>
    <property type="match status" value="1"/>
</dbReference>
<dbReference type="EMBL" id="CP013118">
    <property type="protein sequence ID" value="ALO13955.1"/>
    <property type="molecule type" value="Genomic_DNA"/>
</dbReference>
<dbReference type="InterPro" id="IPR026444">
    <property type="entry name" value="Secre_tail"/>
</dbReference>
<accession>A0A0S2HV57</accession>
<organism evidence="6 7">
    <name type="scientific">Salinivirga cyanobacteriivorans</name>
    <dbReference type="NCBI Taxonomy" id="1307839"/>
    <lineage>
        <taxon>Bacteria</taxon>
        <taxon>Pseudomonadati</taxon>
        <taxon>Bacteroidota</taxon>
        <taxon>Bacteroidia</taxon>
        <taxon>Bacteroidales</taxon>
        <taxon>Salinivirgaceae</taxon>
        <taxon>Salinivirga</taxon>
    </lineage>
</organism>
<dbReference type="Pfam" id="PF18962">
    <property type="entry name" value="Por_Secre_tail"/>
    <property type="match status" value="1"/>
</dbReference>
<feature type="chain" id="PRO_5006599114" description="HYR domain-containing protein" evidence="4">
    <location>
        <begin position="21"/>
        <end position="674"/>
    </location>
</feature>
<proteinExistence type="predicted"/>
<reference evidence="6 7" key="1">
    <citation type="submission" date="2015-11" db="EMBL/GenBank/DDBJ databases">
        <title>Description and complete genome sequence of a novel strain predominating in hypersaline microbial mats and representing a new family of the Bacteriodetes phylum.</title>
        <authorList>
            <person name="Spring S."/>
            <person name="Bunk B."/>
            <person name="Sproer C."/>
            <person name="Klenk H.-P."/>
        </authorList>
    </citation>
    <scope>NUCLEOTIDE SEQUENCE [LARGE SCALE GENOMIC DNA]</scope>
    <source>
        <strain evidence="6 7">L21-Spi-D4</strain>
    </source>
</reference>
<keyword evidence="1 4" id="KW-0732">Signal</keyword>
<dbReference type="PATRIC" id="fig|1307839.3.peg.307"/>
<dbReference type="InterPro" id="IPR015915">
    <property type="entry name" value="Kelch-typ_b-propeller"/>
</dbReference>
<dbReference type="InterPro" id="IPR013517">
    <property type="entry name" value="FG-GAP"/>
</dbReference>
<dbReference type="AlphaFoldDB" id="A0A0S2HV57"/>
<dbReference type="PANTHER" id="PTHR36220">
    <property type="entry name" value="UNNAMED PRODUCT"/>
    <property type="match status" value="1"/>
</dbReference>
<feature type="domain" description="HYR" evidence="5">
    <location>
        <begin position="501"/>
        <end position="589"/>
    </location>
</feature>
<dbReference type="InterPro" id="IPR028994">
    <property type="entry name" value="Integrin_alpha_N"/>
</dbReference>
<protein>
    <recommendedName>
        <fullName evidence="5">HYR domain-containing protein</fullName>
    </recommendedName>
</protein>
<evidence type="ECO:0000313" key="6">
    <source>
        <dbReference type="EMBL" id="ALO13955.1"/>
    </source>
</evidence>
<dbReference type="Proteomes" id="UP000064893">
    <property type="component" value="Chromosome"/>
</dbReference>
<feature type="signal peptide" evidence="4">
    <location>
        <begin position="1"/>
        <end position="20"/>
    </location>
</feature>
<dbReference type="PANTHER" id="PTHR36220:SF1">
    <property type="entry name" value="GAMMA TUBULIN COMPLEX COMPONENT C-TERMINAL DOMAIN-CONTAINING PROTEIN"/>
    <property type="match status" value="1"/>
</dbReference>
<name>A0A0S2HV57_9BACT</name>